<protein>
    <submittedName>
        <fullName evidence="6">Methyl-accepting chemotaxis protein</fullName>
    </submittedName>
</protein>
<dbReference type="PANTHER" id="PTHR32089">
    <property type="entry name" value="METHYL-ACCEPTING CHEMOTAXIS PROTEIN MCPB"/>
    <property type="match status" value="1"/>
</dbReference>
<proteinExistence type="predicted"/>
<dbReference type="AlphaFoldDB" id="A0A1H0HV15"/>
<evidence type="ECO:0000256" key="4">
    <source>
        <dbReference type="SAM" id="Phobius"/>
    </source>
</evidence>
<evidence type="ECO:0000256" key="3">
    <source>
        <dbReference type="SAM" id="Coils"/>
    </source>
</evidence>
<keyword evidence="7" id="KW-1185">Reference proteome</keyword>
<feature type="transmembrane region" description="Helical" evidence="4">
    <location>
        <begin position="111"/>
        <end position="133"/>
    </location>
</feature>
<evidence type="ECO:0000256" key="1">
    <source>
        <dbReference type="ARBA" id="ARBA00023224"/>
    </source>
</evidence>
<evidence type="ECO:0000313" key="7">
    <source>
        <dbReference type="Proteomes" id="UP000198778"/>
    </source>
</evidence>
<feature type="transmembrane region" description="Helical" evidence="4">
    <location>
        <begin position="44"/>
        <end position="65"/>
    </location>
</feature>
<keyword evidence="4" id="KW-0812">Transmembrane</keyword>
<feature type="coiled-coil region" evidence="3">
    <location>
        <begin position="275"/>
        <end position="309"/>
    </location>
</feature>
<feature type="transmembrane region" description="Helical" evidence="4">
    <location>
        <begin position="18"/>
        <end position="37"/>
    </location>
</feature>
<gene>
    <name evidence="6" type="ORF">SAMN04488053_10954</name>
</gene>
<dbReference type="PANTHER" id="PTHR32089:SF112">
    <property type="entry name" value="LYSOZYME-LIKE PROTEIN-RELATED"/>
    <property type="match status" value="1"/>
</dbReference>
<name>A0A1H0HV15_9BACI</name>
<sequence length="494" mass="54470">MVRSVSELKLIDLKTKNLIAVCLFSLALVAGSLLNLFTQQWVTMVIYLGLLFTIVIIYCLFTYLLHKPSYFPIFLVIIAYSFATAAIFIMGGGFGVGTIYFALLFLSTVHLYRYVFFIGFIAGAAGHIINAYFSTVNAAELQANLPTIFISYMLAGILAYAILSLSLKQTKQLDLYLQQSEKDAAEKEAERHELQEQVNHLVNEISEMSSRIQDNISAQSEMAIAVNEIAVGTTSQSEQIQSISTDSSNMTDSMQHIRSEADKLAAVSISAEKGTKEAVERSRELNQEMEAYEKELYELNSNFQRLTEKIQETNLLSEDIIQVSVQTNLLALNASIEAARAGEAGKGFAVVADEIRKLAETSNTAAEKITANLREVNSTNEEALVQMKKSSQTVTSQKERTTSVGTALQELESVMSEIQQTLKFFSQRAASTEETSKKIDATTSDFASVIEEASAGAEEVSATIENLNEQNSWIGAQMKETEARVKSLARTETN</sequence>
<feature type="coiled-coil region" evidence="3">
    <location>
        <begin position="408"/>
        <end position="470"/>
    </location>
</feature>
<dbReference type="SUPFAM" id="SSF58104">
    <property type="entry name" value="Methyl-accepting chemotaxis protein (MCP) signaling domain"/>
    <property type="match status" value="1"/>
</dbReference>
<organism evidence="6 7">
    <name type="scientific">Alkalicoccus daliensis</name>
    <dbReference type="NCBI Taxonomy" id="745820"/>
    <lineage>
        <taxon>Bacteria</taxon>
        <taxon>Bacillati</taxon>
        <taxon>Bacillota</taxon>
        <taxon>Bacilli</taxon>
        <taxon>Bacillales</taxon>
        <taxon>Bacillaceae</taxon>
        <taxon>Alkalicoccus</taxon>
    </lineage>
</organism>
<dbReference type="GO" id="GO:0007165">
    <property type="term" value="P:signal transduction"/>
    <property type="evidence" value="ECO:0007669"/>
    <property type="project" value="UniProtKB-KW"/>
</dbReference>
<dbReference type="GO" id="GO:0016020">
    <property type="term" value="C:membrane"/>
    <property type="evidence" value="ECO:0007669"/>
    <property type="project" value="InterPro"/>
</dbReference>
<dbReference type="Gene3D" id="1.10.287.950">
    <property type="entry name" value="Methyl-accepting chemotaxis protein"/>
    <property type="match status" value="1"/>
</dbReference>
<evidence type="ECO:0000256" key="2">
    <source>
        <dbReference type="PROSITE-ProRule" id="PRU00284"/>
    </source>
</evidence>
<keyword evidence="4" id="KW-0472">Membrane</keyword>
<dbReference type="EMBL" id="FNIL01000009">
    <property type="protein sequence ID" value="SDO22989.1"/>
    <property type="molecule type" value="Genomic_DNA"/>
</dbReference>
<reference evidence="7" key="1">
    <citation type="submission" date="2016-10" db="EMBL/GenBank/DDBJ databases">
        <authorList>
            <person name="Varghese N."/>
            <person name="Submissions S."/>
        </authorList>
    </citation>
    <scope>NUCLEOTIDE SEQUENCE [LARGE SCALE GENOMIC DNA]</scope>
    <source>
        <strain evidence="7">CGMCC 1.10369</strain>
    </source>
</reference>
<keyword evidence="1 2" id="KW-0807">Transducer</keyword>
<dbReference type="PROSITE" id="PS50111">
    <property type="entry name" value="CHEMOTAXIS_TRANSDUC_2"/>
    <property type="match status" value="1"/>
</dbReference>
<evidence type="ECO:0000259" key="5">
    <source>
        <dbReference type="PROSITE" id="PS50111"/>
    </source>
</evidence>
<keyword evidence="3" id="KW-0175">Coiled coil</keyword>
<feature type="transmembrane region" description="Helical" evidence="4">
    <location>
        <begin position="145"/>
        <end position="163"/>
    </location>
</feature>
<feature type="transmembrane region" description="Helical" evidence="4">
    <location>
        <begin position="71"/>
        <end position="104"/>
    </location>
</feature>
<dbReference type="Proteomes" id="UP000198778">
    <property type="component" value="Unassembled WGS sequence"/>
</dbReference>
<feature type="coiled-coil region" evidence="3">
    <location>
        <begin position="175"/>
        <end position="211"/>
    </location>
</feature>
<feature type="domain" description="Methyl-accepting transducer" evidence="5">
    <location>
        <begin position="211"/>
        <end position="461"/>
    </location>
</feature>
<evidence type="ECO:0000313" key="6">
    <source>
        <dbReference type="EMBL" id="SDO22989.1"/>
    </source>
</evidence>
<dbReference type="SMART" id="SM00283">
    <property type="entry name" value="MA"/>
    <property type="match status" value="1"/>
</dbReference>
<dbReference type="InterPro" id="IPR004089">
    <property type="entry name" value="MCPsignal_dom"/>
</dbReference>
<accession>A0A1H0HV15</accession>
<dbReference type="STRING" id="745820.SAMN04488053_10954"/>
<keyword evidence="4" id="KW-1133">Transmembrane helix</keyword>
<dbReference type="Pfam" id="PF00015">
    <property type="entry name" value="MCPsignal"/>
    <property type="match status" value="1"/>
</dbReference>